<gene>
    <name evidence="3" type="ORF">MOMUL_25300</name>
</gene>
<comment type="similarity">
    <text evidence="1">Belongs to the UPF0065 (bug) family.</text>
</comment>
<dbReference type="CDD" id="cd07012">
    <property type="entry name" value="PBP2_Bug_TTT"/>
    <property type="match status" value="1"/>
</dbReference>
<keyword evidence="4" id="KW-1185">Reference proteome</keyword>
<protein>
    <submittedName>
        <fullName evidence="3">Tripartite tricarboxylate transporter family receptor</fullName>
    </submittedName>
</protein>
<sequence>MKGKKFYWVLLLGLFLALVLAGCGSKSQAPGKEEQKQTSQTAKSEEVKYPTKTIQILCQSAAGSPVDIMARQLAKYAEKYLGQPIVVVQKTGGGTSNQQVAIKEAPADGYTLGTITPSHVGDWNNTLKGKFGIDDYVYITRVQIDPYVVAVNANSQFKTLKDMVDWAKKNPGKLKAGGFGPKGSGHQVAFDMLAQAAGITYTWVPYDGGSAAIAALLGGTNIDVVNTNPGNVMEHVKAGKLRVLGVMNDKRVPALPDVPTYSESGFNVDTSWAQWRGIYAKAGTPKEIVAKLNDAFLKAIKEPEFQKYLNDTNQMDGSMGSEEFTRLVKAVDETTKKYTQ</sequence>
<dbReference type="PATRIC" id="fig|1122241.3.peg.2685"/>
<keyword evidence="3" id="KW-0675">Receptor</keyword>
<feature type="chain" id="PRO_5038987830" evidence="2">
    <location>
        <begin position="22"/>
        <end position="340"/>
    </location>
</feature>
<dbReference type="PANTHER" id="PTHR42928:SF5">
    <property type="entry name" value="BLR1237 PROTEIN"/>
    <property type="match status" value="1"/>
</dbReference>
<evidence type="ECO:0000256" key="1">
    <source>
        <dbReference type="ARBA" id="ARBA00006987"/>
    </source>
</evidence>
<dbReference type="Gene3D" id="3.40.190.150">
    <property type="entry name" value="Bordetella uptake gene, domain 1"/>
    <property type="match status" value="1"/>
</dbReference>
<dbReference type="PANTHER" id="PTHR42928">
    <property type="entry name" value="TRICARBOXYLATE-BINDING PROTEIN"/>
    <property type="match status" value="1"/>
</dbReference>
<dbReference type="PROSITE" id="PS51257">
    <property type="entry name" value="PROKAR_LIPOPROTEIN"/>
    <property type="match status" value="1"/>
</dbReference>
<dbReference type="SUPFAM" id="SSF53850">
    <property type="entry name" value="Periplasmic binding protein-like II"/>
    <property type="match status" value="1"/>
</dbReference>
<dbReference type="InterPro" id="IPR005064">
    <property type="entry name" value="BUG"/>
</dbReference>
<evidence type="ECO:0000256" key="2">
    <source>
        <dbReference type="SAM" id="SignalP"/>
    </source>
</evidence>
<proteinExistence type="inferred from homology"/>
<dbReference type="EMBL" id="LTBC01000013">
    <property type="protein sequence ID" value="KYH31292.1"/>
    <property type="molecule type" value="Genomic_DNA"/>
</dbReference>
<keyword evidence="2" id="KW-0732">Signal</keyword>
<name>A0A151AUP5_9FIRM</name>
<dbReference type="InterPro" id="IPR042100">
    <property type="entry name" value="Bug_dom1"/>
</dbReference>
<accession>A0A151AUP5</accession>
<feature type="signal peptide" evidence="2">
    <location>
        <begin position="1"/>
        <end position="21"/>
    </location>
</feature>
<organism evidence="3 4">
    <name type="scientific">Moorella mulderi DSM 14980</name>
    <dbReference type="NCBI Taxonomy" id="1122241"/>
    <lineage>
        <taxon>Bacteria</taxon>
        <taxon>Bacillati</taxon>
        <taxon>Bacillota</taxon>
        <taxon>Clostridia</taxon>
        <taxon>Neomoorellales</taxon>
        <taxon>Neomoorellaceae</taxon>
        <taxon>Neomoorella</taxon>
    </lineage>
</organism>
<evidence type="ECO:0000313" key="3">
    <source>
        <dbReference type="EMBL" id="KYH31292.1"/>
    </source>
</evidence>
<evidence type="ECO:0000313" key="4">
    <source>
        <dbReference type="Proteomes" id="UP000075670"/>
    </source>
</evidence>
<dbReference type="AlphaFoldDB" id="A0A151AUP5"/>
<dbReference type="Pfam" id="PF03401">
    <property type="entry name" value="TctC"/>
    <property type="match status" value="1"/>
</dbReference>
<reference evidence="3 4" key="1">
    <citation type="submission" date="2016-02" db="EMBL/GenBank/DDBJ databases">
        <title>Genome sequence of Moorella mulderi DSM 14980.</title>
        <authorList>
            <person name="Poehlein A."/>
            <person name="Daniel R."/>
        </authorList>
    </citation>
    <scope>NUCLEOTIDE SEQUENCE [LARGE SCALE GENOMIC DNA]</scope>
    <source>
        <strain evidence="3 4">DSM 14980</strain>
    </source>
</reference>
<dbReference type="Proteomes" id="UP000075670">
    <property type="component" value="Unassembled WGS sequence"/>
</dbReference>
<comment type="caution">
    <text evidence="3">The sequence shown here is derived from an EMBL/GenBank/DDBJ whole genome shotgun (WGS) entry which is preliminary data.</text>
</comment>
<dbReference type="Gene3D" id="3.40.190.10">
    <property type="entry name" value="Periplasmic binding protein-like II"/>
    <property type="match status" value="1"/>
</dbReference>
<dbReference type="PIRSF" id="PIRSF017082">
    <property type="entry name" value="YflP"/>
    <property type="match status" value="1"/>
</dbReference>